<dbReference type="AlphaFoldDB" id="A0A2I0WRP5"/>
<feature type="domain" description="RRM" evidence="4">
    <location>
        <begin position="368"/>
        <end position="448"/>
    </location>
</feature>
<dbReference type="OrthoDB" id="3800936at2759"/>
<dbReference type="PROSITE" id="PS50102">
    <property type="entry name" value="RRM"/>
    <property type="match status" value="3"/>
</dbReference>
<feature type="domain" description="RRM" evidence="4">
    <location>
        <begin position="271"/>
        <end position="355"/>
    </location>
</feature>
<dbReference type="CDD" id="cd00590">
    <property type="entry name" value="RRM_SF"/>
    <property type="match status" value="2"/>
</dbReference>
<dbReference type="InterPro" id="IPR012677">
    <property type="entry name" value="Nucleotide-bd_a/b_plait_sf"/>
</dbReference>
<evidence type="ECO:0000259" key="4">
    <source>
        <dbReference type="PROSITE" id="PS50102"/>
    </source>
</evidence>
<dbReference type="Proteomes" id="UP000233837">
    <property type="component" value="Unassembled WGS sequence"/>
</dbReference>
<dbReference type="PANTHER" id="PTHR21245">
    <property type="entry name" value="HETEROGENEOUS NUCLEAR RIBONUCLEOPROTEIN"/>
    <property type="match status" value="1"/>
</dbReference>
<dbReference type="SUPFAM" id="SSF54928">
    <property type="entry name" value="RNA-binding domain, RBD"/>
    <property type="match status" value="2"/>
</dbReference>
<feature type="region of interest" description="Disordered" evidence="3">
    <location>
        <begin position="1"/>
        <end position="170"/>
    </location>
</feature>
<dbReference type="InterPro" id="IPR035979">
    <property type="entry name" value="RBD_domain_sf"/>
</dbReference>
<evidence type="ECO:0000256" key="3">
    <source>
        <dbReference type="SAM" id="MobiDB-lite"/>
    </source>
</evidence>
<name>A0A2I0WRP5_9ASPA</name>
<feature type="compositionally biased region" description="Acidic residues" evidence="3">
    <location>
        <begin position="141"/>
        <end position="170"/>
    </location>
</feature>
<dbReference type="STRING" id="906689.A0A2I0WRP5"/>
<dbReference type="EMBL" id="KZ502458">
    <property type="protein sequence ID" value="PKU78330.1"/>
    <property type="molecule type" value="Genomic_DNA"/>
</dbReference>
<reference evidence="5 6" key="2">
    <citation type="journal article" date="2017" name="Nature">
        <title>The Apostasia genome and the evolution of orchids.</title>
        <authorList>
            <person name="Zhang G.Q."/>
            <person name="Liu K.W."/>
            <person name="Li Z."/>
            <person name="Lohaus R."/>
            <person name="Hsiao Y.Y."/>
            <person name="Niu S.C."/>
            <person name="Wang J.Y."/>
            <person name="Lin Y.C."/>
            <person name="Xu Q."/>
            <person name="Chen L.J."/>
            <person name="Yoshida K."/>
            <person name="Fujiwara S."/>
            <person name="Wang Z.W."/>
            <person name="Zhang Y.Q."/>
            <person name="Mitsuda N."/>
            <person name="Wang M."/>
            <person name="Liu G.H."/>
            <person name="Pecoraro L."/>
            <person name="Huang H.X."/>
            <person name="Xiao X.J."/>
            <person name="Lin M."/>
            <person name="Wu X.Y."/>
            <person name="Wu W.L."/>
            <person name="Chen Y.Y."/>
            <person name="Chang S.B."/>
            <person name="Sakamoto S."/>
            <person name="Ohme-Takagi M."/>
            <person name="Yagi M."/>
            <person name="Zeng S.J."/>
            <person name="Shen C.Y."/>
            <person name="Yeh C.M."/>
            <person name="Luo Y.B."/>
            <person name="Tsai W.C."/>
            <person name="Van de Peer Y."/>
            <person name="Liu Z.J."/>
        </authorList>
    </citation>
    <scope>NUCLEOTIDE SEQUENCE [LARGE SCALE GENOMIC DNA]</scope>
    <source>
        <tissue evidence="5">The whole plant</tissue>
    </source>
</reference>
<evidence type="ECO:0000313" key="5">
    <source>
        <dbReference type="EMBL" id="PKU78330.1"/>
    </source>
</evidence>
<feature type="compositionally biased region" description="Basic and acidic residues" evidence="3">
    <location>
        <begin position="116"/>
        <end position="140"/>
    </location>
</feature>
<organism evidence="5 6">
    <name type="scientific">Dendrobium catenatum</name>
    <dbReference type="NCBI Taxonomy" id="906689"/>
    <lineage>
        <taxon>Eukaryota</taxon>
        <taxon>Viridiplantae</taxon>
        <taxon>Streptophyta</taxon>
        <taxon>Embryophyta</taxon>
        <taxon>Tracheophyta</taxon>
        <taxon>Spermatophyta</taxon>
        <taxon>Magnoliopsida</taxon>
        <taxon>Liliopsida</taxon>
        <taxon>Asparagales</taxon>
        <taxon>Orchidaceae</taxon>
        <taxon>Epidendroideae</taxon>
        <taxon>Malaxideae</taxon>
        <taxon>Dendrobiinae</taxon>
        <taxon>Dendrobium</taxon>
    </lineage>
</organism>
<dbReference type="InterPro" id="IPR000504">
    <property type="entry name" value="RRM_dom"/>
</dbReference>
<keyword evidence="1 2" id="KW-0694">RNA-binding</keyword>
<dbReference type="Pfam" id="PF00076">
    <property type="entry name" value="RRM_1"/>
    <property type="match status" value="2"/>
</dbReference>
<feature type="compositionally biased region" description="Polar residues" evidence="3">
    <location>
        <begin position="520"/>
        <end position="530"/>
    </location>
</feature>
<dbReference type="GO" id="GO:0003723">
    <property type="term" value="F:RNA binding"/>
    <property type="evidence" value="ECO:0007669"/>
    <property type="project" value="UniProtKB-UniRule"/>
</dbReference>
<evidence type="ECO:0000313" key="6">
    <source>
        <dbReference type="Proteomes" id="UP000233837"/>
    </source>
</evidence>
<evidence type="ECO:0000256" key="1">
    <source>
        <dbReference type="ARBA" id="ARBA00022884"/>
    </source>
</evidence>
<feature type="compositionally biased region" description="Acidic residues" evidence="3">
    <location>
        <begin position="98"/>
        <end position="112"/>
    </location>
</feature>
<feature type="compositionally biased region" description="Basic residues" evidence="3">
    <location>
        <begin position="1"/>
        <end position="16"/>
    </location>
</feature>
<accession>A0A2I0WRP5</accession>
<feature type="region of interest" description="Disordered" evidence="3">
    <location>
        <begin position="473"/>
        <end position="542"/>
    </location>
</feature>
<evidence type="ECO:0000256" key="2">
    <source>
        <dbReference type="PROSITE-ProRule" id="PRU00176"/>
    </source>
</evidence>
<dbReference type="SMART" id="SM00360">
    <property type="entry name" value="RRM"/>
    <property type="match status" value="3"/>
</dbReference>
<sequence>MPPRAAKKSSAKKRSAMAKNPASASESSPADASTLVVGETTPEPEALSAVPDKDASEADAESGDALAEGKTSPSPAMVEEPAAPIGEDLISPSKSEEPLEDADAELEGEEASDVVAKMEVEEGVKETFDNVVNTRDKVEYEDTDADDAEDVDGDDDNASDADVENVENDDNDHTLDMQAALAEGQNQKGSQIFVGGLDKGAVEDDLIKVFGVFGEVQLARIVRNTTTKKSKGFGFIRFANSEHTMKALAELKDGTEINGKHVRIQASQDNATLYLGNISKTWTRDNVIERLKSFGVEQFDNLILPKDTMNEEKIKGFAFLEFNCHSDAILAFQRLRKPDADFGRDKTVKVAFAHASLHPSEDDLLQVKTVHLDGIPLSWDEEKVKEICEEYGQIERVQLSRNFSSRKRKDFGFVEFSSRESALACVEGINKAQIVDGKAKVIANLAKPVNKGRLAKQGSIQEAGGIVKKRKAPEEILQKEKKRNPKIARLNKPSTSQKRDSKGKSGLQVKMSIRRKKNNGKVTDSDISGRSSKKIRQNHSYGKVHDRHFYGLGNRKRAYSAIRDASYGARTSAYPARYAYAGASEPQLRPSDLVPHAGYLPALNQGVSTHAYDQRRSGTYSSELRSNFGSGRAISGVPTSYQSDYSIYQGAGYRHHSSGAYAPRGPYYY</sequence>
<feature type="compositionally biased region" description="Low complexity" evidence="3">
    <location>
        <begin position="17"/>
        <end position="33"/>
    </location>
</feature>
<keyword evidence="6" id="KW-1185">Reference proteome</keyword>
<feature type="domain" description="RRM" evidence="4">
    <location>
        <begin position="190"/>
        <end position="269"/>
    </location>
</feature>
<gene>
    <name evidence="5" type="primary">PAB2</name>
    <name evidence="5" type="ORF">MA16_Dca008955</name>
</gene>
<reference evidence="5 6" key="1">
    <citation type="journal article" date="2016" name="Sci. Rep.">
        <title>The Dendrobium catenatum Lindl. genome sequence provides insights into polysaccharide synthase, floral development and adaptive evolution.</title>
        <authorList>
            <person name="Zhang G.Q."/>
            <person name="Xu Q."/>
            <person name="Bian C."/>
            <person name="Tsai W.C."/>
            <person name="Yeh C.M."/>
            <person name="Liu K.W."/>
            <person name="Yoshida K."/>
            <person name="Zhang L.S."/>
            <person name="Chang S.B."/>
            <person name="Chen F."/>
            <person name="Shi Y."/>
            <person name="Su Y.Y."/>
            <person name="Zhang Y.Q."/>
            <person name="Chen L.J."/>
            <person name="Yin Y."/>
            <person name="Lin M."/>
            <person name="Huang H."/>
            <person name="Deng H."/>
            <person name="Wang Z.W."/>
            <person name="Zhu S.L."/>
            <person name="Zhao X."/>
            <person name="Deng C."/>
            <person name="Niu S.C."/>
            <person name="Huang J."/>
            <person name="Wang M."/>
            <person name="Liu G.H."/>
            <person name="Yang H.J."/>
            <person name="Xiao X.J."/>
            <person name="Hsiao Y.Y."/>
            <person name="Wu W.L."/>
            <person name="Chen Y.Y."/>
            <person name="Mitsuda N."/>
            <person name="Ohme-Takagi M."/>
            <person name="Luo Y.B."/>
            <person name="Van de Peer Y."/>
            <person name="Liu Z.J."/>
        </authorList>
    </citation>
    <scope>NUCLEOTIDE SEQUENCE [LARGE SCALE GENOMIC DNA]</scope>
    <source>
        <tissue evidence="5">The whole plant</tissue>
    </source>
</reference>
<proteinExistence type="predicted"/>
<protein>
    <submittedName>
        <fullName evidence="5">Polyadenylate-binding protein 2</fullName>
    </submittedName>
</protein>
<dbReference type="Gene3D" id="3.30.70.330">
    <property type="match status" value="3"/>
</dbReference>